<organism evidence="1 2">
    <name type="scientific">Staphylococcus aureus</name>
    <dbReference type="NCBI Taxonomy" id="1280"/>
    <lineage>
        <taxon>Bacteria</taxon>
        <taxon>Bacillati</taxon>
        <taxon>Bacillota</taxon>
        <taxon>Bacilli</taxon>
        <taxon>Bacillales</taxon>
        <taxon>Staphylococcaceae</taxon>
        <taxon>Staphylococcus</taxon>
    </lineage>
</organism>
<evidence type="ECO:0000313" key="1">
    <source>
        <dbReference type="EMBL" id="MCE3363555.1"/>
    </source>
</evidence>
<feature type="non-terminal residue" evidence="1">
    <location>
        <position position="192"/>
    </location>
</feature>
<dbReference type="Gene3D" id="3.50.50.60">
    <property type="entry name" value="FAD/NAD(P)-binding domain"/>
    <property type="match status" value="1"/>
</dbReference>
<reference evidence="1" key="2">
    <citation type="submission" date="2023-08" db="EMBL/GenBank/DDBJ databases">
        <authorList>
            <person name="Zhao H."/>
            <person name="Wang X."/>
        </authorList>
    </citation>
    <scope>NUCLEOTIDE SEQUENCE</scope>
    <source>
        <strain evidence="1">NC-4</strain>
    </source>
</reference>
<dbReference type="PANTHER" id="PTHR43734:SF1">
    <property type="entry name" value="PHYTOENE DESATURASE"/>
    <property type="match status" value="1"/>
</dbReference>
<gene>
    <name evidence="1" type="ORF">LB359_14910</name>
</gene>
<accession>A0AAW4YAY2</accession>
<reference evidence="1" key="1">
    <citation type="journal article" date="2021" name="Front Med (Lausanne)">
        <title>The Prevalence and Determinants of Fusidic Acid Resistance Among Methicillin-Resistant Staphylococcus aureus Clinical Isolates in China.</title>
        <authorList>
            <person name="Zhao H."/>
            <person name="Wang X."/>
            <person name="Wang B."/>
            <person name="Xu Y."/>
            <person name="Rao L."/>
            <person name="Wan B."/>
            <person name="Guo Y."/>
            <person name="Wu X."/>
            <person name="Yu J."/>
            <person name="Chen L."/>
            <person name="Li M."/>
            <person name="Yu F."/>
        </authorList>
    </citation>
    <scope>NUCLEOTIDE SEQUENCE</scope>
    <source>
        <strain evidence="1">NC-4</strain>
    </source>
</reference>
<dbReference type="PRINTS" id="PR00419">
    <property type="entry name" value="ADXRDTASE"/>
</dbReference>
<comment type="caution">
    <text evidence="1">The sequence shown here is derived from an EMBL/GenBank/DDBJ whole genome shotgun (WGS) entry which is preliminary data.</text>
</comment>
<proteinExistence type="predicted"/>
<dbReference type="SUPFAM" id="SSF51905">
    <property type="entry name" value="FAD/NAD(P)-binding domain"/>
    <property type="match status" value="1"/>
</dbReference>
<dbReference type="PANTHER" id="PTHR43734">
    <property type="entry name" value="PHYTOENE DESATURASE"/>
    <property type="match status" value="1"/>
</dbReference>
<dbReference type="Pfam" id="PF13450">
    <property type="entry name" value="NAD_binding_8"/>
    <property type="match status" value="1"/>
</dbReference>
<evidence type="ECO:0000313" key="2">
    <source>
        <dbReference type="Proteomes" id="UP001200271"/>
    </source>
</evidence>
<sequence length="192" mass="22092">MKIAVIGAGVTGLAAAARIASQGHEVTIFEKNNNVGGRMNQLKKDGFTFDMGPTIVMMPDVYKDVFTACGKNYEDYIELRQLRYIYDVYFDHDDRITVPTDLAELQQMLESIEPGSTHGFMSFLTDVYKKYEIARRYFLERTYRKPSDFYNMTSLVQGAKLKTLNHADQLIEHYIDNEKIQKLLAFQTLYIG</sequence>
<dbReference type="EMBL" id="JAIUEN010000200">
    <property type="protein sequence ID" value="MCE3363555.1"/>
    <property type="molecule type" value="Genomic_DNA"/>
</dbReference>
<name>A0AAW4YAY2_STAAU</name>
<dbReference type="Proteomes" id="UP001200271">
    <property type="component" value="Unassembled WGS sequence"/>
</dbReference>
<protein>
    <submittedName>
        <fullName evidence="1">NAD(P)/FAD-dependent oxidoreductase</fullName>
    </submittedName>
</protein>
<dbReference type="InterPro" id="IPR036188">
    <property type="entry name" value="FAD/NAD-bd_sf"/>
</dbReference>
<dbReference type="AlphaFoldDB" id="A0AAW4YAY2"/>